<accession>A0ACB6QCW5</accession>
<comment type="caution">
    <text evidence="1">The sequence shown here is derived from an EMBL/GenBank/DDBJ whole genome shotgun (WGS) entry which is preliminary data.</text>
</comment>
<keyword evidence="2" id="KW-1185">Reference proteome</keyword>
<dbReference type="Proteomes" id="UP000799755">
    <property type="component" value="Unassembled WGS sequence"/>
</dbReference>
<evidence type="ECO:0000313" key="1">
    <source>
        <dbReference type="EMBL" id="KAF2464732.1"/>
    </source>
</evidence>
<sequence length="571" mass="61433">MTAPVSRRSTGRSDPFGNRLTLSSITIVPGHKRPERGQLRRAVSTLLSIHCISCTLFSKREVVDRNSPLFCKWGRLQTPMVPKLLGHIESTKEIHLQSLQPFLSNASRYCSILPSSEQSVELLIMAAPHQGPLPSSAASRSYTPAPERLRLRNSCHGCASSKLKCSQDKPTCSRCAKRGLTCEYLAAKQGGRKPNRQSVSSQSRCDRPADAAPEANAYACLPAQAESAASSSNSGVDALGLPDNIRHSPRTSFSTSSNVIQNLFGLLDEISSSASTTQIDFSDYFSTPVSYAVDMDDMDLLGTADIFSTGVNSSNNGSEGPFDAFPPFGATISELFTVSIPSPTPNPSVQPGMEVAQSYQGFGANKLLHSCLNRALRSMEQISSVSCLKGASASTMIRTIVVQNKATIESVNTMLTCACSQHGYLLIVISLVVFRVLDLYAAAARQTQSLQDLQSYSSHLSSVAEFAIPTPATVGNYCLEGADSARMAAQLVLSELHLVRRLVEQLSSTLKKQAAQSGRGGETGTPESMSLDVDNERALPLSSAIYDNLALDLAKRLKALSLDIINQLRKF</sequence>
<dbReference type="EMBL" id="MU003534">
    <property type="protein sequence ID" value="KAF2464732.1"/>
    <property type="molecule type" value="Genomic_DNA"/>
</dbReference>
<name>A0ACB6QCW5_9PLEO</name>
<reference evidence="1" key="1">
    <citation type="journal article" date="2020" name="Stud. Mycol.">
        <title>101 Dothideomycetes genomes: a test case for predicting lifestyles and emergence of pathogens.</title>
        <authorList>
            <person name="Haridas S."/>
            <person name="Albert R."/>
            <person name="Binder M."/>
            <person name="Bloem J."/>
            <person name="Labutti K."/>
            <person name="Salamov A."/>
            <person name="Andreopoulos B."/>
            <person name="Baker S."/>
            <person name="Barry K."/>
            <person name="Bills G."/>
            <person name="Bluhm B."/>
            <person name="Cannon C."/>
            <person name="Castanera R."/>
            <person name="Culley D."/>
            <person name="Daum C."/>
            <person name="Ezra D."/>
            <person name="Gonzalez J."/>
            <person name="Henrissat B."/>
            <person name="Kuo A."/>
            <person name="Liang C."/>
            <person name="Lipzen A."/>
            <person name="Lutzoni F."/>
            <person name="Magnuson J."/>
            <person name="Mondo S."/>
            <person name="Nolan M."/>
            <person name="Ohm R."/>
            <person name="Pangilinan J."/>
            <person name="Park H.-J."/>
            <person name="Ramirez L."/>
            <person name="Alfaro M."/>
            <person name="Sun H."/>
            <person name="Tritt A."/>
            <person name="Yoshinaga Y."/>
            <person name="Zwiers L.-H."/>
            <person name="Turgeon B."/>
            <person name="Goodwin S."/>
            <person name="Spatafora J."/>
            <person name="Crous P."/>
            <person name="Grigoriev I."/>
        </authorList>
    </citation>
    <scope>NUCLEOTIDE SEQUENCE</scope>
    <source>
        <strain evidence="1">ATCC 200398</strain>
    </source>
</reference>
<organism evidence="1 2">
    <name type="scientific">Lindgomyces ingoldianus</name>
    <dbReference type="NCBI Taxonomy" id="673940"/>
    <lineage>
        <taxon>Eukaryota</taxon>
        <taxon>Fungi</taxon>
        <taxon>Dikarya</taxon>
        <taxon>Ascomycota</taxon>
        <taxon>Pezizomycotina</taxon>
        <taxon>Dothideomycetes</taxon>
        <taxon>Pleosporomycetidae</taxon>
        <taxon>Pleosporales</taxon>
        <taxon>Lindgomycetaceae</taxon>
        <taxon>Lindgomyces</taxon>
    </lineage>
</organism>
<gene>
    <name evidence="1" type="ORF">BDR25DRAFT_396602</name>
</gene>
<evidence type="ECO:0000313" key="2">
    <source>
        <dbReference type="Proteomes" id="UP000799755"/>
    </source>
</evidence>
<proteinExistence type="predicted"/>
<protein>
    <submittedName>
        <fullName evidence="1">Uncharacterized protein</fullName>
    </submittedName>
</protein>